<dbReference type="EMBL" id="LBXR01000012">
    <property type="protein sequence ID" value="KKR34562.1"/>
    <property type="molecule type" value="Genomic_DNA"/>
</dbReference>
<accession>A0A0G0T9J4</accession>
<gene>
    <name evidence="9" type="ORF">UT67_C0012G0005</name>
</gene>
<dbReference type="Gene3D" id="2.40.30.170">
    <property type="match status" value="1"/>
</dbReference>
<evidence type="ECO:0000256" key="1">
    <source>
        <dbReference type="ARBA" id="ARBA00004196"/>
    </source>
</evidence>
<dbReference type="AlphaFoldDB" id="A0A0G0T9J4"/>
<comment type="subcellular location">
    <subcellularLocation>
        <location evidence="1">Cell envelope</location>
    </subcellularLocation>
</comment>
<dbReference type="Pfam" id="PF25917">
    <property type="entry name" value="BSH_RND"/>
    <property type="match status" value="1"/>
</dbReference>
<dbReference type="InterPro" id="IPR006143">
    <property type="entry name" value="RND_pump_MFP"/>
</dbReference>
<evidence type="ECO:0000256" key="5">
    <source>
        <dbReference type="SAM" id="Phobius"/>
    </source>
</evidence>
<feature type="domain" description="YknX-like beta-barrel" evidence="8">
    <location>
        <begin position="414"/>
        <end position="487"/>
    </location>
</feature>
<protein>
    <submittedName>
        <fullName evidence="9">Efflux transporter, RND family, MFP subunit</fullName>
    </submittedName>
</protein>
<dbReference type="PANTHER" id="PTHR32347">
    <property type="entry name" value="EFFLUX SYSTEM COMPONENT YKNX-RELATED"/>
    <property type="match status" value="1"/>
</dbReference>
<evidence type="ECO:0000259" key="8">
    <source>
        <dbReference type="Pfam" id="PF25990"/>
    </source>
</evidence>
<evidence type="ECO:0000313" key="9">
    <source>
        <dbReference type="EMBL" id="KKR34562.1"/>
    </source>
</evidence>
<dbReference type="Gene3D" id="2.40.50.100">
    <property type="match status" value="2"/>
</dbReference>
<feature type="domain" description="Multidrug resistance protein MdtA-like barrel-sandwich hybrid" evidence="6">
    <location>
        <begin position="66"/>
        <end position="409"/>
    </location>
</feature>
<dbReference type="SUPFAM" id="SSF111369">
    <property type="entry name" value="HlyD-like secretion proteins"/>
    <property type="match status" value="2"/>
</dbReference>
<dbReference type="STRING" id="1619037.UT67_C0012G0005"/>
<proteinExistence type="inferred from homology"/>
<evidence type="ECO:0000259" key="7">
    <source>
        <dbReference type="Pfam" id="PF25967"/>
    </source>
</evidence>
<feature type="coiled-coil region" evidence="4">
    <location>
        <begin position="133"/>
        <end position="160"/>
    </location>
</feature>
<dbReference type="Proteomes" id="UP000034855">
    <property type="component" value="Unassembled WGS sequence"/>
</dbReference>
<sequence>MNHFIKKILERKLLSAIIICAIIVGGYYIYGYYFGKKSDVRYVSSSVKRGTLIVSISGSGQTTALNQADIKSKVSGDIIYVGAKSGQDVFHGNIVAQIDSIEAQKSVRDAESSLDSAKLSFEKLKKPADALSILQAENSLSQAKEAKKKAEDDLVKSYDDGFNNVSNAFLDLPTVMTGLHEMLFSSDTGLGGGGQWNIDYYAGSVKTYDERVLQYKEDASNSYKKVRDAYDKNISDYKSLNRFSKIADIENLIDETYNTTKLMAESVKNANNLIQFYKDKLAEHNLKPQAFADTHLLSLNSYTGKTNAHLGNLLSILNNIKDSRDAILNSERTIAEKTESFAKLKAGADELDIKSQELTVKQRENALLDAKERLSDYYIRAPFDGVIAKINVKLGDSASNGSVLATIITKQRLVEISLNEVDIAKIKVGQKANIAFDAIDGLSIAGEVSEIDSIGAVTQGVVNYTVKIIFNNQDDRVKPGMSVSVSIITDIRQDALVIPNSAIKQQRDTSYVEIYVGDTEEPLRQNVQTGISNDTMTEIISGIKEGDKIVTQTVVSSLQHGTQTSQSAGLLIPNITGGGGGNFRTGGVGH</sequence>
<dbReference type="Gene3D" id="1.10.287.470">
    <property type="entry name" value="Helix hairpin bin"/>
    <property type="match status" value="1"/>
</dbReference>
<dbReference type="PANTHER" id="PTHR32347:SF23">
    <property type="entry name" value="BLL5650 PROTEIN"/>
    <property type="match status" value="1"/>
</dbReference>
<name>A0A0G0T9J4_9BACT</name>
<dbReference type="InterPro" id="IPR058627">
    <property type="entry name" value="MdtA-like_C"/>
</dbReference>
<organism evidence="9 10">
    <name type="scientific">Candidatus Magasanikbacteria bacterium GW2011_GWA2_40_10</name>
    <dbReference type="NCBI Taxonomy" id="1619037"/>
    <lineage>
        <taxon>Bacteria</taxon>
        <taxon>Candidatus Magasanikiibacteriota</taxon>
    </lineage>
</organism>
<comment type="caution">
    <text evidence="9">The sequence shown here is derived from an EMBL/GenBank/DDBJ whole genome shotgun (WGS) entry which is preliminary data.</text>
</comment>
<dbReference type="Pfam" id="PF25990">
    <property type="entry name" value="Beta-barrel_YknX"/>
    <property type="match status" value="1"/>
</dbReference>
<dbReference type="GO" id="GO:0022857">
    <property type="term" value="F:transmembrane transporter activity"/>
    <property type="evidence" value="ECO:0007669"/>
    <property type="project" value="InterPro"/>
</dbReference>
<feature type="domain" description="Multidrug resistance protein MdtA-like C-terminal permuted SH3" evidence="7">
    <location>
        <begin position="494"/>
        <end position="552"/>
    </location>
</feature>
<dbReference type="GO" id="GO:0016020">
    <property type="term" value="C:membrane"/>
    <property type="evidence" value="ECO:0007669"/>
    <property type="project" value="InterPro"/>
</dbReference>
<comment type="similarity">
    <text evidence="2">Belongs to the membrane fusion protein (MFP) (TC 8.A.1) family.</text>
</comment>
<feature type="transmembrane region" description="Helical" evidence="5">
    <location>
        <begin position="12"/>
        <end position="33"/>
    </location>
</feature>
<evidence type="ECO:0000313" key="10">
    <source>
        <dbReference type="Proteomes" id="UP000034855"/>
    </source>
</evidence>
<dbReference type="InterPro" id="IPR058625">
    <property type="entry name" value="MdtA-like_BSH"/>
</dbReference>
<keyword evidence="5" id="KW-0812">Transmembrane</keyword>
<evidence type="ECO:0000259" key="6">
    <source>
        <dbReference type="Pfam" id="PF25917"/>
    </source>
</evidence>
<reference evidence="9 10" key="1">
    <citation type="journal article" date="2015" name="Nature">
        <title>rRNA introns, odd ribosomes, and small enigmatic genomes across a large radiation of phyla.</title>
        <authorList>
            <person name="Brown C.T."/>
            <person name="Hug L.A."/>
            <person name="Thomas B.C."/>
            <person name="Sharon I."/>
            <person name="Castelle C.J."/>
            <person name="Singh A."/>
            <person name="Wilkins M.J."/>
            <person name="Williams K.H."/>
            <person name="Banfield J.F."/>
        </authorList>
    </citation>
    <scope>NUCLEOTIDE SEQUENCE [LARGE SCALE GENOMIC DNA]</scope>
</reference>
<evidence type="ECO:0000256" key="3">
    <source>
        <dbReference type="ARBA" id="ARBA00023054"/>
    </source>
</evidence>
<keyword evidence="5" id="KW-1133">Transmembrane helix</keyword>
<evidence type="ECO:0000256" key="2">
    <source>
        <dbReference type="ARBA" id="ARBA00009477"/>
    </source>
</evidence>
<dbReference type="InterPro" id="IPR050465">
    <property type="entry name" value="UPF0194_transport"/>
</dbReference>
<dbReference type="NCBIfam" id="TIGR01730">
    <property type="entry name" value="RND_mfp"/>
    <property type="match status" value="1"/>
</dbReference>
<dbReference type="InterPro" id="IPR058636">
    <property type="entry name" value="Beta-barrel_YknX"/>
</dbReference>
<keyword evidence="3 4" id="KW-0175">Coiled coil</keyword>
<keyword evidence="5" id="KW-0472">Membrane</keyword>
<evidence type="ECO:0000256" key="4">
    <source>
        <dbReference type="SAM" id="Coils"/>
    </source>
</evidence>
<dbReference type="GO" id="GO:0030313">
    <property type="term" value="C:cell envelope"/>
    <property type="evidence" value="ECO:0007669"/>
    <property type="project" value="UniProtKB-SubCell"/>
</dbReference>
<dbReference type="Pfam" id="PF25967">
    <property type="entry name" value="RND-MFP_C"/>
    <property type="match status" value="1"/>
</dbReference>
<dbReference type="Gene3D" id="6.20.50.140">
    <property type="match status" value="1"/>
</dbReference>